<dbReference type="InterPro" id="IPR046985">
    <property type="entry name" value="IP5"/>
</dbReference>
<dbReference type="GO" id="GO:0046856">
    <property type="term" value="P:phosphatidylinositol dephosphorylation"/>
    <property type="evidence" value="ECO:0007669"/>
    <property type="project" value="InterPro"/>
</dbReference>
<accession>A0A8J2LII6</accession>
<gene>
    <name evidence="2" type="ORF">AFUS01_LOCUS46374</name>
</gene>
<dbReference type="GO" id="GO:0005737">
    <property type="term" value="C:cytoplasm"/>
    <property type="evidence" value="ECO:0007669"/>
    <property type="project" value="TreeGrafter"/>
</dbReference>
<dbReference type="AlphaFoldDB" id="A0A8J2LII6"/>
<dbReference type="EMBL" id="CAJVCH010571334">
    <property type="protein sequence ID" value="CAG7837227.1"/>
    <property type="molecule type" value="Genomic_DNA"/>
</dbReference>
<reference evidence="2" key="1">
    <citation type="submission" date="2021-06" db="EMBL/GenBank/DDBJ databases">
        <authorList>
            <person name="Hodson N. C."/>
            <person name="Mongue J. A."/>
            <person name="Jaron S. K."/>
        </authorList>
    </citation>
    <scope>NUCLEOTIDE SEQUENCE</scope>
</reference>
<evidence type="ECO:0000313" key="2">
    <source>
        <dbReference type="EMBL" id="CAG7837227.1"/>
    </source>
</evidence>
<dbReference type="GO" id="GO:0005886">
    <property type="term" value="C:plasma membrane"/>
    <property type="evidence" value="ECO:0007669"/>
    <property type="project" value="TreeGrafter"/>
</dbReference>
<dbReference type="GO" id="GO:0004439">
    <property type="term" value="F:phosphatidylinositol-4,5-bisphosphate 5-phosphatase activity"/>
    <property type="evidence" value="ECO:0007669"/>
    <property type="project" value="TreeGrafter"/>
</dbReference>
<name>A0A8J2LII6_9HEXA</name>
<protein>
    <recommendedName>
        <fullName evidence="1">Inositol polyphosphate-related phosphatase domain-containing protein</fullName>
    </recommendedName>
</protein>
<keyword evidence="3" id="KW-1185">Reference proteome</keyword>
<dbReference type="Pfam" id="PF22669">
    <property type="entry name" value="Exo_endo_phos2"/>
    <property type="match status" value="1"/>
</dbReference>
<comment type="caution">
    <text evidence="2">The sequence shown here is derived from an EMBL/GenBank/DDBJ whole genome shotgun (WGS) entry which is preliminary data.</text>
</comment>
<dbReference type="InterPro" id="IPR000300">
    <property type="entry name" value="IPPc"/>
</dbReference>
<dbReference type="OrthoDB" id="62798at2759"/>
<evidence type="ECO:0000313" key="3">
    <source>
        <dbReference type="Proteomes" id="UP000708208"/>
    </source>
</evidence>
<proteinExistence type="predicted"/>
<sequence>MQNANLHELGITSYGISDTSLEDVFLKVTTEDLERADSDTMVKKKSWFFCWKPKRSNKVQSPSDVNDVLNIRIPRSSKEEIQNIYKNKETPAVNRITFALDSGECFGLLGINGAGKTSTFKGNKGAISVRLGIHGCSLCFVNCHLTAHDHLWQERIDDYKNVLDGQVFNNRETSNILFHENSQRE</sequence>
<dbReference type="PANTHER" id="PTHR11200">
    <property type="entry name" value="INOSITOL 5-PHOSPHATASE"/>
    <property type="match status" value="1"/>
</dbReference>
<dbReference type="PANTHER" id="PTHR11200:SF275">
    <property type="entry name" value="LD06095P"/>
    <property type="match status" value="1"/>
</dbReference>
<dbReference type="GO" id="GO:0001726">
    <property type="term" value="C:ruffle"/>
    <property type="evidence" value="ECO:0007669"/>
    <property type="project" value="TreeGrafter"/>
</dbReference>
<feature type="domain" description="Inositol polyphosphate-related phosphatase" evidence="1">
    <location>
        <begin position="108"/>
        <end position="174"/>
    </location>
</feature>
<organism evidence="2 3">
    <name type="scientific">Allacma fusca</name>
    <dbReference type="NCBI Taxonomy" id="39272"/>
    <lineage>
        <taxon>Eukaryota</taxon>
        <taxon>Metazoa</taxon>
        <taxon>Ecdysozoa</taxon>
        <taxon>Arthropoda</taxon>
        <taxon>Hexapoda</taxon>
        <taxon>Collembola</taxon>
        <taxon>Symphypleona</taxon>
        <taxon>Sminthuridae</taxon>
        <taxon>Allacma</taxon>
    </lineage>
</organism>
<evidence type="ECO:0000259" key="1">
    <source>
        <dbReference type="Pfam" id="PF22669"/>
    </source>
</evidence>
<dbReference type="Proteomes" id="UP000708208">
    <property type="component" value="Unassembled WGS sequence"/>
</dbReference>